<evidence type="ECO:0000256" key="1">
    <source>
        <dbReference type="ARBA" id="ARBA00010556"/>
    </source>
</evidence>
<dbReference type="InterPro" id="IPR041246">
    <property type="entry name" value="Bact_MG10"/>
</dbReference>
<dbReference type="InterPro" id="IPR001599">
    <property type="entry name" value="Macroglobln_a2"/>
</dbReference>
<evidence type="ECO:0000313" key="4">
    <source>
        <dbReference type="Proteomes" id="UP000320811"/>
    </source>
</evidence>
<dbReference type="PANTHER" id="PTHR40094:SF1">
    <property type="entry name" value="UBIQUITIN DOMAIN-CONTAINING PROTEIN"/>
    <property type="match status" value="1"/>
</dbReference>
<dbReference type="EMBL" id="VIWO01000001">
    <property type="protein sequence ID" value="TWF44219.1"/>
    <property type="molecule type" value="Genomic_DNA"/>
</dbReference>
<dbReference type="GO" id="GO:0004866">
    <property type="term" value="F:endopeptidase inhibitor activity"/>
    <property type="evidence" value="ECO:0007669"/>
    <property type="project" value="InterPro"/>
</dbReference>
<dbReference type="PANTHER" id="PTHR40094">
    <property type="entry name" value="ALPHA-2-MACROGLOBULIN HOMOLOG"/>
    <property type="match status" value="1"/>
</dbReference>
<dbReference type="Pfam" id="PF01835">
    <property type="entry name" value="MG2"/>
    <property type="match status" value="1"/>
</dbReference>
<dbReference type="Gene3D" id="1.50.10.20">
    <property type="match status" value="1"/>
</dbReference>
<protein>
    <submittedName>
        <fullName evidence="3">MG2 domain-containing protein</fullName>
    </submittedName>
</protein>
<comment type="similarity">
    <text evidence="1">Belongs to the protease inhibitor I39 (alpha-2-macroglobulin) family. Bacterial alpha-2-macroglobulin subfamily.</text>
</comment>
<evidence type="ECO:0000259" key="2">
    <source>
        <dbReference type="SMART" id="SM01360"/>
    </source>
</evidence>
<accession>A0A561Q1M0</accession>
<name>A0A561Q1M0_9BACT</name>
<comment type="caution">
    <text evidence="3">The sequence shown here is derived from an EMBL/GenBank/DDBJ whole genome shotgun (WGS) entry which is preliminary data.</text>
</comment>
<dbReference type="Proteomes" id="UP000320811">
    <property type="component" value="Unassembled WGS sequence"/>
</dbReference>
<dbReference type="InterPro" id="IPR002890">
    <property type="entry name" value="MG2"/>
</dbReference>
<keyword evidence="4" id="KW-1185">Reference proteome</keyword>
<proteinExistence type="inferred from homology"/>
<dbReference type="SMART" id="SM01360">
    <property type="entry name" value="A2M"/>
    <property type="match status" value="1"/>
</dbReference>
<dbReference type="Gene3D" id="2.60.40.1930">
    <property type="match status" value="1"/>
</dbReference>
<evidence type="ECO:0000313" key="3">
    <source>
        <dbReference type="EMBL" id="TWF44219.1"/>
    </source>
</evidence>
<dbReference type="InterPro" id="IPR051802">
    <property type="entry name" value="YfhM-like"/>
</dbReference>
<dbReference type="Pfam" id="PF17973">
    <property type="entry name" value="bMG10"/>
    <property type="match status" value="1"/>
</dbReference>
<organism evidence="3 4">
    <name type="scientific">Chitinophaga polysaccharea</name>
    <dbReference type="NCBI Taxonomy" id="1293035"/>
    <lineage>
        <taxon>Bacteria</taxon>
        <taxon>Pseudomonadati</taxon>
        <taxon>Bacteroidota</taxon>
        <taxon>Chitinophagia</taxon>
        <taxon>Chitinophagales</taxon>
        <taxon>Chitinophagaceae</taxon>
        <taxon>Chitinophaga</taxon>
    </lineage>
</organism>
<sequence length="2017" mass="226554">MRLFIGIFIVLIFSSIQIMAQFNYDNSWKKIVTLEEKGLPKSALEVANDIYAHAVKDKATVQEIKALIYQMKYNTQIKDSSTLENMQRINNRIATASGAQKAILQSIKAEMLLRYFQYHRYQLYNRTAIAGDEGADITTWGMEKLHREITAAYEASLSDKSLLEKTALREFDPIIIPGNTRALRPALYDLLAHRALEYFKSGESTITNPVNQFELTDAAAFAPAAIFATHRFTTTDTASLQYHALLILQELIRLHAGDKAALLDIDVERITYMNQVAVIDNKDGLYLQALDQMAQAYTGQPEVTAVLQLQAAHYLQEGLQEEAPKATAIKKAKEICEKAVQLAPQSAGGVACAQMLDQVNEKSLELTTEAVNVPALPFRTLVKYKNIDKIYLRMVKVDEAFLKQLRKAQQNYRNDENAYWKLALARPALKSWEQALPNPNDYLLHKAEIKIDALPAGHYMLLSSVDPAFALNNNPMAMQLTWVSNISYISGNSEYYALDRTSGKALPGVTVDIYKGNYRDDQDNWTLLQSLVTDKNGNVKIKYANNGQQIRTHWKNGADELYIDEYKYFYNNTYNSNNEGVYHYLFADRGIYRPGQTVYFKGIVIKQHAKEVQSQLQTGYQSTIYLYDANGTKVDSLKLTTNEYGTYSGKFVLPEGRMNGIFSLKEAKGKGNLAIRVEEYKRPKFYVAFDSVKESYRLGDTVTATAKALAYAGNNIDGAKVKYRVERQVRYPYLWMFYWKPIPYYASREIAHGETTTDANGAFTVKFPALSDKTVDPANKPIFSYYVYADVTDLNGETRSAGQSVSVGYQSMEIELRAAERMQQKELADIRIISKNLNGGFEPATLQVQLKPLTPNKRLIRRRYWEKPDQFVMDEAAYINAFPVDIYKNEDETAAWPRLSPVIQETMKSNPDGHLALNTQKLKPGFYELEVSTIDKNNDTVMQKTTFELVDPNTKALPAPAYLWTYQPETTVEPGNTASILFGTSAGPLNILQSTQTVEDGDVHTNLDLAGVKKLEYPITEKERGGKQINYIFVKDNRIFATEAGIAVPWSNKDLQVKLGTHRDKLLPGEKEKWTAQISGNKGEKVAAEMLAAMYDASLDAFAHSAWSIPGIYPYASRPSAFNGSENFKMEVSTGLYIRPDKSYPSESKEYDELNLFDWSMTDGGGWMGAGPGGSIRRKAMAGRVPGIVLAEDAKMMAPAPASAPAIGLAKNAQLNEVVEVGYGTKKKQDTAEAPAGEAPVASIRKNFQETAFFFPDLHTDKDGNISFEFTVPEALTKWNFQALAHTKELAFGMTSASIVTQKILMVQPNAPRFVREGDKITFTAKVSNLSDTLQIGQAHLELLDAGTMQPVDGWFQNIFPMQHFTAKPGQSTVVSFPLQIPHGFQSALVYRVTAQAGNFSDGEENALPVLTNRMLVTEAMPLPVRGDGKHDFTFEKLLHSDASQTLVQHGVTVEYTSNPAWYAVQALPYLMEFPYECAEQVFNRYYANALATYITGATPGLKTVFEKWKTTDTAALQSNLQKNEELKAVLLQQTPWVLEAKNEAQQKKNIALLFDLQRMKQESRSSLDKLAAKQLPSGAFPWFTGMWEDRFITQYIVAGIGHLQQLAAVKDPITADMANKAIDYLDKLLDKDYYELIKRKADLKTPQINYLQIHYLYARSFFDKPVPAAMKKSFDFFYAQEKMVWTKQERYAQGMIALTQFRKGDKVTPAAILKSLKENAITSPEMGMYWKDVVAGYGWQQAPIETQALLIEAFQLIGKDEKAVADMKTWLLKNKQTNNWSTTKATADACYAMLLQGSNWLAANPQVTLQLGKQTIQPAATEAGTGYFKEKIDGKEVKPDMGHISVTVQDSKGQPSWGAVYWQYFEELDKITTAKTPLVLEKELYKEVNSDKGPVLTGIADGNELKVGDKVKVRIVLRADRTMEYIHLKDMRAACFEPTNVISTSKWQNGMSYYESTKDASTDFFFSYLPKGTYVFEYALFVTHEGRYSNGISEAQCMYAPEFTAHSEGLNVKVTE</sequence>
<gene>
    <name evidence="3" type="ORF">FHW36_101137</name>
</gene>
<dbReference type="SUPFAM" id="SSF48239">
    <property type="entry name" value="Terpenoid cyclases/Protein prenyltransferases"/>
    <property type="match status" value="1"/>
</dbReference>
<reference evidence="3 4" key="1">
    <citation type="submission" date="2019-06" db="EMBL/GenBank/DDBJ databases">
        <title>Sorghum-associated microbial communities from plants grown in Nebraska, USA.</title>
        <authorList>
            <person name="Schachtman D."/>
        </authorList>
    </citation>
    <scope>NUCLEOTIDE SEQUENCE [LARGE SCALE GENOMIC DNA]</scope>
    <source>
        <strain evidence="3 4">1209</strain>
    </source>
</reference>
<feature type="domain" description="Alpha-2-macroglobulin" evidence="2">
    <location>
        <begin position="1251"/>
        <end position="1341"/>
    </location>
</feature>
<dbReference type="OrthoDB" id="9767116at2"/>
<dbReference type="Pfam" id="PF00207">
    <property type="entry name" value="A2M"/>
    <property type="match status" value="1"/>
</dbReference>
<dbReference type="InterPro" id="IPR008930">
    <property type="entry name" value="Terpenoid_cyclase/PrenylTrfase"/>
</dbReference>
<dbReference type="RefSeq" id="WP_145660654.1">
    <property type="nucleotide sequence ID" value="NZ_VIWO01000001.1"/>
</dbReference>